<evidence type="ECO:0000256" key="1">
    <source>
        <dbReference type="SAM" id="Phobius"/>
    </source>
</evidence>
<dbReference type="GeneID" id="56035193"/>
<feature type="transmembrane region" description="Helical" evidence="1">
    <location>
        <begin position="25"/>
        <end position="50"/>
    </location>
</feature>
<organism evidence="2 3">
    <name type="scientific">Natrinema halophilum</name>
    <dbReference type="NCBI Taxonomy" id="1699371"/>
    <lineage>
        <taxon>Archaea</taxon>
        <taxon>Methanobacteriati</taxon>
        <taxon>Methanobacteriota</taxon>
        <taxon>Stenosarchaea group</taxon>
        <taxon>Halobacteria</taxon>
        <taxon>Halobacteriales</taxon>
        <taxon>Natrialbaceae</taxon>
        <taxon>Natrinema</taxon>
    </lineage>
</organism>
<reference evidence="2 3" key="1">
    <citation type="submission" date="2020-07" db="EMBL/GenBank/DDBJ databases">
        <authorList>
            <person name="Cui H."/>
        </authorList>
    </citation>
    <scope>NUCLEOTIDE SEQUENCE [LARGE SCALE GENOMIC DNA]</scope>
    <source>
        <strain evidence="2 3">YPL8</strain>
    </source>
</reference>
<dbReference type="Proteomes" id="UP000509241">
    <property type="component" value="Chromosome"/>
</dbReference>
<evidence type="ECO:0000313" key="3">
    <source>
        <dbReference type="Proteomes" id="UP000509241"/>
    </source>
</evidence>
<proteinExistence type="predicted"/>
<keyword evidence="1" id="KW-0812">Transmembrane</keyword>
<dbReference type="OrthoDB" id="199880at2157"/>
<dbReference type="AlphaFoldDB" id="A0A7D5GN21"/>
<keyword evidence="3" id="KW-1185">Reference proteome</keyword>
<accession>A0A7D5GN21</accession>
<dbReference type="EMBL" id="CP058601">
    <property type="protein sequence ID" value="QLG50572.1"/>
    <property type="molecule type" value="Genomic_DNA"/>
</dbReference>
<dbReference type="RefSeq" id="WP_179263205.1">
    <property type="nucleotide sequence ID" value="NZ_CP058601.1"/>
</dbReference>
<dbReference type="KEGG" id="haly:HYG82_17840"/>
<sequence length="52" mass="5475">MEQELQVPSNAETPTARTLQTDSRLLLSLAVTAAITGGGLLVFFTVVTAVGW</sequence>
<evidence type="ECO:0000313" key="2">
    <source>
        <dbReference type="EMBL" id="QLG50572.1"/>
    </source>
</evidence>
<keyword evidence="1" id="KW-1133">Transmembrane helix</keyword>
<keyword evidence="1" id="KW-0472">Membrane</keyword>
<gene>
    <name evidence="2" type="ORF">HYG82_17840</name>
</gene>
<name>A0A7D5GN21_9EURY</name>
<protein>
    <submittedName>
        <fullName evidence="2">Uncharacterized protein</fullName>
    </submittedName>
</protein>